<dbReference type="PANTHER" id="PTHR24118:SF99">
    <property type="entry name" value="POTE ANKYRIN DOMAIN FAMILY MEMBER 3C-RELATED"/>
    <property type="match status" value="1"/>
</dbReference>
<dbReference type="PROSITE" id="PS50297">
    <property type="entry name" value="ANK_REP_REGION"/>
    <property type="match status" value="3"/>
</dbReference>
<sequence>MGNSKSTKCAETVSLGMPQKERDLHLAVMANDKEGVKLCVTHGADLNYPWSNPDVPSVKDSTTPLLAAVSLNHVEITEILIRAGAKINLTDRNDCTPLYKAAFHGRPVLLDILLKAGADINKCDKAGQTPLYICVQNAIVHSSYRAVERLLSGGASLQLSDNAGKSPLHVAAHWKLKDMIKILLRAENDVNKLDNKGRTPLYVCVSSLSTGLYKEDLKYQVPCIKVLYSAGCDMLNLTDWIKWKGPGIPEELMADDPAFLEWYKNNMNSPHSLANLSRLVIQKRLYQHRKRNIVQLVPKLPVPCKVKTYLSRAMFHLPTPTTSI</sequence>
<feature type="domain" description="SOCS box" evidence="2">
    <location>
        <begin position="263"/>
        <end position="316"/>
    </location>
</feature>
<feature type="repeat" description="ANK" evidence="1">
    <location>
        <begin position="126"/>
        <end position="162"/>
    </location>
</feature>
<proteinExistence type="predicted"/>
<dbReference type="AlphaFoldDB" id="A0A6J8B4B4"/>
<dbReference type="PROSITE" id="PS50225">
    <property type="entry name" value="SOCS"/>
    <property type="match status" value="1"/>
</dbReference>
<reference evidence="3 4" key="1">
    <citation type="submission" date="2020-06" db="EMBL/GenBank/DDBJ databases">
        <authorList>
            <person name="Li R."/>
            <person name="Bekaert M."/>
        </authorList>
    </citation>
    <scope>NUCLEOTIDE SEQUENCE [LARGE SCALE GENOMIC DNA]</scope>
    <source>
        <strain evidence="4">wild</strain>
    </source>
</reference>
<dbReference type="SMART" id="SM00248">
    <property type="entry name" value="ANK"/>
    <property type="match status" value="6"/>
</dbReference>
<dbReference type="Proteomes" id="UP000507470">
    <property type="component" value="Unassembled WGS sequence"/>
</dbReference>
<dbReference type="SMART" id="SM00969">
    <property type="entry name" value="SOCS_box"/>
    <property type="match status" value="1"/>
</dbReference>
<feature type="repeat" description="ANK" evidence="1">
    <location>
        <begin position="60"/>
        <end position="92"/>
    </location>
</feature>
<dbReference type="Pfam" id="PF12796">
    <property type="entry name" value="Ank_2"/>
    <property type="match status" value="2"/>
</dbReference>
<feature type="repeat" description="ANK" evidence="1">
    <location>
        <begin position="163"/>
        <end position="195"/>
    </location>
</feature>
<evidence type="ECO:0000259" key="2">
    <source>
        <dbReference type="PROSITE" id="PS50225"/>
    </source>
</evidence>
<accession>A0A6J8B4B4</accession>
<dbReference type="PANTHER" id="PTHR24118">
    <property type="entry name" value="POTE ANKYRIN DOMAIN"/>
    <property type="match status" value="1"/>
</dbReference>
<protein>
    <recommendedName>
        <fullName evidence="2">SOCS box domain-containing protein</fullName>
    </recommendedName>
</protein>
<dbReference type="Gene3D" id="1.25.40.20">
    <property type="entry name" value="Ankyrin repeat-containing domain"/>
    <property type="match status" value="2"/>
</dbReference>
<dbReference type="OrthoDB" id="194358at2759"/>
<dbReference type="Pfam" id="PF07525">
    <property type="entry name" value="SOCS_box"/>
    <property type="match status" value="1"/>
</dbReference>
<name>A0A6J8B4B4_MYTCO</name>
<feature type="repeat" description="ANK" evidence="1">
    <location>
        <begin position="93"/>
        <end position="125"/>
    </location>
</feature>
<evidence type="ECO:0000256" key="1">
    <source>
        <dbReference type="PROSITE-ProRule" id="PRU00023"/>
    </source>
</evidence>
<gene>
    <name evidence="3" type="ORF">MCOR_14416</name>
</gene>
<dbReference type="PROSITE" id="PS50088">
    <property type="entry name" value="ANK_REPEAT"/>
    <property type="match status" value="4"/>
</dbReference>
<evidence type="ECO:0000313" key="4">
    <source>
        <dbReference type="Proteomes" id="UP000507470"/>
    </source>
</evidence>
<dbReference type="InterPro" id="IPR001496">
    <property type="entry name" value="SOCS_box"/>
</dbReference>
<dbReference type="InterPro" id="IPR002110">
    <property type="entry name" value="Ankyrin_rpt"/>
</dbReference>
<organism evidence="3 4">
    <name type="scientific">Mytilus coruscus</name>
    <name type="common">Sea mussel</name>
    <dbReference type="NCBI Taxonomy" id="42192"/>
    <lineage>
        <taxon>Eukaryota</taxon>
        <taxon>Metazoa</taxon>
        <taxon>Spiralia</taxon>
        <taxon>Lophotrochozoa</taxon>
        <taxon>Mollusca</taxon>
        <taxon>Bivalvia</taxon>
        <taxon>Autobranchia</taxon>
        <taxon>Pteriomorphia</taxon>
        <taxon>Mytilida</taxon>
        <taxon>Mytiloidea</taxon>
        <taxon>Mytilidae</taxon>
        <taxon>Mytilinae</taxon>
        <taxon>Mytilus</taxon>
    </lineage>
</organism>
<evidence type="ECO:0000313" key="3">
    <source>
        <dbReference type="EMBL" id="CAC5378190.1"/>
    </source>
</evidence>
<dbReference type="EMBL" id="CACVKT020002512">
    <property type="protein sequence ID" value="CAC5378190.1"/>
    <property type="molecule type" value="Genomic_DNA"/>
</dbReference>
<dbReference type="SUPFAM" id="SSF48403">
    <property type="entry name" value="Ankyrin repeat"/>
    <property type="match status" value="1"/>
</dbReference>
<dbReference type="InterPro" id="IPR036770">
    <property type="entry name" value="Ankyrin_rpt-contain_sf"/>
</dbReference>
<keyword evidence="1" id="KW-0040">ANK repeat</keyword>
<keyword evidence="4" id="KW-1185">Reference proteome</keyword>